<name>A0A8C4R810_EPTBU</name>
<dbReference type="CDD" id="cd00110">
    <property type="entry name" value="LamG"/>
    <property type="match status" value="3"/>
</dbReference>
<dbReference type="PANTHER" id="PTHR15036">
    <property type="entry name" value="PIKACHURIN-LIKE PROTEIN"/>
    <property type="match status" value="1"/>
</dbReference>
<comment type="caution">
    <text evidence="1">Lacks conserved residue(s) required for the propagation of feature annotation.</text>
</comment>
<dbReference type="Pfam" id="PF00054">
    <property type="entry name" value="Laminin_G_1"/>
    <property type="match status" value="3"/>
</dbReference>
<dbReference type="OMA" id="HEHHMCD"/>
<reference evidence="4" key="1">
    <citation type="submission" date="2025-08" db="UniProtKB">
        <authorList>
            <consortium name="Ensembl"/>
        </authorList>
    </citation>
    <scope>IDENTIFICATION</scope>
</reference>
<organism evidence="4 5">
    <name type="scientific">Eptatretus burgeri</name>
    <name type="common">Inshore hagfish</name>
    <dbReference type="NCBI Taxonomy" id="7764"/>
    <lineage>
        <taxon>Eukaryota</taxon>
        <taxon>Metazoa</taxon>
        <taxon>Chordata</taxon>
        <taxon>Craniata</taxon>
        <taxon>Vertebrata</taxon>
        <taxon>Cyclostomata</taxon>
        <taxon>Myxini</taxon>
        <taxon>Myxiniformes</taxon>
        <taxon>Myxinidae</taxon>
        <taxon>Eptatretinae</taxon>
        <taxon>Eptatretus</taxon>
    </lineage>
</organism>
<accession>A0A8C4R810</accession>
<dbReference type="PROSITE" id="PS50025">
    <property type="entry name" value="LAM_G_DOMAIN"/>
    <property type="match status" value="4"/>
</dbReference>
<dbReference type="SMART" id="SM00282">
    <property type="entry name" value="LamG"/>
    <property type="match status" value="3"/>
</dbReference>
<feature type="domain" description="Laminin G" evidence="3">
    <location>
        <begin position="535"/>
        <end position="716"/>
    </location>
</feature>
<keyword evidence="1" id="KW-1015">Disulfide bond</keyword>
<evidence type="ECO:0000259" key="3">
    <source>
        <dbReference type="PROSITE" id="PS50025"/>
    </source>
</evidence>
<feature type="domain" description="Laminin G" evidence="3">
    <location>
        <begin position="1"/>
        <end position="94"/>
    </location>
</feature>
<evidence type="ECO:0000256" key="1">
    <source>
        <dbReference type="PROSITE-ProRule" id="PRU00122"/>
    </source>
</evidence>
<feature type="region of interest" description="Disordered" evidence="2">
    <location>
        <begin position="1"/>
        <end position="37"/>
    </location>
</feature>
<dbReference type="SUPFAM" id="SSF49899">
    <property type="entry name" value="Concanavalin A-like lectins/glucanases"/>
    <property type="match status" value="4"/>
</dbReference>
<proteinExistence type="predicted"/>
<feature type="disulfide bond" evidence="1">
    <location>
        <begin position="257"/>
        <end position="284"/>
    </location>
</feature>
<dbReference type="Proteomes" id="UP000694388">
    <property type="component" value="Unplaced"/>
</dbReference>
<protein>
    <recommendedName>
        <fullName evidence="3">Laminin G domain-containing protein</fullName>
    </recommendedName>
</protein>
<evidence type="ECO:0000256" key="2">
    <source>
        <dbReference type="SAM" id="MobiDB-lite"/>
    </source>
</evidence>
<feature type="compositionally biased region" description="Polar residues" evidence="2">
    <location>
        <begin position="25"/>
        <end position="37"/>
    </location>
</feature>
<evidence type="ECO:0000313" key="4">
    <source>
        <dbReference type="Ensembl" id="ENSEBUP00000025571.1"/>
    </source>
</evidence>
<dbReference type="InterPro" id="IPR001791">
    <property type="entry name" value="Laminin_G"/>
</dbReference>
<dbReference type="Ensembl" id="ENSEBUT00000026147.1">
    <property type="protein sequence ID" value="ENSEBUP00000025571.1"/>
    <property type="gene ID" value="ENSEBUG00000015759.1"/>
</dbReference>
<dbReference type="InterPro" id="IPR050372">
    <property type="entry name" value="Neurexin-related_CASP"/>
</dbReference>
<reference evidence="4" key="2">
    <citation type="submission" date="2025-09" db="UniProtKB">
        <authorList>
            <consortium name="Ensembl"/>
        </authorList>
    </citation>
    <scope>IDENTIFICATION</scope>
</reference>
<dbReference type="GeneTree" id="ENSGT00940000155362"/>
<evidence type="ECO:0000313" key="5">
    <source>
        <dbReference type="Proteomes" id="UP000694388"/>
    </source>
</evidence>
<dbReference type="InterPro" id="IPR013320">
    <property type="entry name" value="ConA-like_dom_sf"/>
</dbReference>
<feature type="domain" description="Laminin G" evidence="3">
    <location>
        <begin position="99"/>
        <end position="284"/>
    </location>
</feature>
<dbReference type="Gene3D" id="2.60.120.200">
    <property type="match status" value="4"/>
</dbReference>
<dbReference type="Pfam" id="PF02210">
    <property type="entry name" value="Laminin_G_2"/>
    <property type="match status" value="1"/>
</dbReference>
<dbReference type="PANTHER" id="PTHR15036:SF65">
    <property type="entry name" value="LAMININ SUBUNIT ALPHA-2"/>
    <property type="match status" value="1"/>
</dbReference>
<dbReference type="AlphaFoldDB" id="A0A8C4R810"/>
<sequence length="719" mass="78088">MMQPAGQGTLIVNNFDDDDDENKENVTGSSPGRSTGLNLHSSSKIYFGGFPANHNVRPEVTKKGFSGCLRDADFNRAYMNLLQSPDTLGVRKGCTLDAAHSSSIRDGGFVQIPADNATLGVDSEISLSFSTLNQTGLLLVALGTPSSPHRRAQVTPYYTMTLLNGRVLFQVRAATGRLTSVNVEPASGTYHDGRDHSLTISRHRGYIKIEVDEVDSNEARFNLRKDLLVQKVFVGGVPGDLIVPSDLLKTRQSFVGCIRNLVINAVLTDFAKRLAFERTDIGHCVALKDGKDALRFAEKLAEIDAISKLPVPATSLGPKLDPPAEPVFVRIGPPATVDWDSLEAGCAAVIPSGTLIGAKHFGRSKHSYVALTFDDTKVKKSLKISLDLRTHATDGLIMYMARINHADFVSVQLHEGKLRISYDLGSGPTSHTSQELVNDEEWHTVSFARHDAHANVTLDGKKVATMLSPRKATILDVVGRVYIGGLPHTFSTSRIGKVTHSIAGCIKNFIMNGKKMDLDQPESSNDVDVCYVNTERGAYFEGTGFAKFVEKGYHVGTDLNIKLEFRTFHKDGVIFGISHDKMKDSVGLELVNGKLVFQADNGPGAFTAISEALPLLCDGRWHTVVASKQKHQLFLNVDGSRTEATSSVPQSTAVDTNNPVFIGGFPDAVKQHALQQNTSFRGCIRNIELQKPHMKNGLVLNLSDATVRRGVIPTGCMAA</sequence>
<keyword evidence="5" id="KW-1185">Reference proteome</keyword>
<feature type="domain" description="Laminin G" evidence="3">
    <location>
        <begin position="358"/>
        <end position="530"/>
    </location>
</feature>